<keyword evidence="1" id="KW-1133">Transmembrane helix</keyword>
<organism evidence="2 3">
    <name type="scientific">Rhizoclosmatium globosum</name>
    <dbReference type="NCBI Taxonomy" id="329046"/>
    <lineage>
        <taxon>Eukaryota</taxon>
        <taxon>Fungi</taxon>
        <taxon>Fungi incertae sedis</taxon>
        <taxon>Chytridiomycota</taxon>
        <taxon>Chytridiomycota incertae sedis</taxon>
        <taxon>Chytridiomycetes</taxon>
        <taxon>Chytridiales</taxon>
        <taxon>Chytriomycetaceae</taxon>
        <taxon>Rhizoclosmatium</taxon>
    </lineage>
</organism>
<evidence type="ECO:0000313" key="3">
    <source>
        <dbReference type="Proteomes" id="UP000193642"/>
    </source>
</evidence>
<keyword evidence="1" id="KW-0472">Membrane</keyword>
<accession>A0A1Y2BMP3</accession>
<dbReference type="Proteomes" id="UP000193642">
    <property type="component" value="Unassembled WGS sequence"/>
</dbReference>
<evidence type="ECO:0000256" key="1">
    <source>
        <dbReference type="SAM" id="Phobius"/>
    </source>
</evidence>
<dbReference type="AlphaFoldDB" id="A0A1Y2BMP3"/>
<keyword evidence="1" id="KW-0812">Transmembrane</keyword>
<feature type="transmembrane region" description="Helical" evidence="1">
    <location>
        <begin position="47"/>
        <end position="72"/>
    </location>
</feature>
<feature type="transmembrane region" description="Helical" evidence="1">
    <location>
        <begin position="104"/>
        <end position="128"/>
    </location>
</feature>
<gene>
    <name evidence="2" type="ORF">BCR33DRAFT_722482</name>
</gene>
<reference evidence="2 3" key="1">
    <citation type="submission" date="2016-07" db="EMBL/GenBank/DDBJ databases">
        <title>Pervasive Adenine N6-methylation of Active Genes in Fungi.</title>
        <authorList>
            <consortium name="DOE Joint Genome Institute"/>
            <person name="Mondo S.J."/>
            <person name="Dannebaum R.O."/>
            <person name="Kuo R.C."/>
            <person name="Labutti K."/>
            <person name="Haridas S."/>
            <person name="Kuo A."/>
            <person name="Salamov A."/>
            <person name="Ahrendt S.R."/>
            <person name="Lipzen A."/>
            <person name="Sullivan W."/>
            <person name="Andreopoulos W.B."/>
            <person name="Clum A."/>
            <person name="Lindquist E."/>
            <person name="Daum C."/>
            <person name="Ramamoorthy G.K."/>
            <person name="Gryganskyi A."/>
            <person name="Culley D."/>
            <person name="Magnuson J.K."/>
            <person name="James T.Y."/>
            <person name="O'Malley M.A."/>
            <person name="Stajich J.E."/>
            <person name="Spatafora J.W."/>
            <person name="Visel A."/>
            <person name="Grigoriev I.V."/>
        </authorList>
    </citation>
    <scope>NUCLEOTIDE SEQUENCE [LARGE SCALE GENOMIC DNA]</scope>
    <source>
        <strain evidence="2 3">JEL800</strain>
    </source>
</reference>
<sequence>MDPFLYVVMHTSLLWISLFLQLFLTLSKQNDKKTPTIYIIHIHNWSFIAQMVVTLIQCTSAKDIISCWIMSIVNVEGAMLQMICSNIYIASALIMLMGTKGNTLWNAILVCIPSMGCVLRILHIDVAVDETQLPVFNVCDFTLSWNGIYISDAILCFYSLAFLVALTVLSNREPEMSAEVKAQIPAKVRIFKLMIKIRLWILPMISVVKGVCDILLRRWPTSRLLVLNLCLFLDFLLLNVEILAVQSQGPRISTVITRTIDRQDGSMKRSMQTSRDQSNI</sequence>
<proteinExistence type="predicted"/>
<feature type="transmembrane region" description="Helical" evidence="1">
    <location>
        <begin position="225"/>
        <end position="245"/>
    </location>
</feature>
<dbReference type="EMBL" id="MCGO01000059">
    <property type="protein sequence ID" value="ORY36013.1"/>
    <property type="molecule type" value="Genomic_DNA"/>
</dbReference>
<keyword evidence="3" id="KW-1185">Reference proteome</keyword>
<protein>
    <submittedName>
        <fullName evidence="2">Uncharacterized protein</fullName>
    </submittedName>
</protein>
<comment type="caution">
    <text evidence="2">The sequence shown here is derived from an EMBL/GenBank/DDBJ whole genome shotgun (WGS) entry which is preliminary data.</text>
</comment>
<feature type="transmembrane region" description="Helical" evidence="1">
    <location>
        <begin position="6"/>
        <end position="26"/>
    </location>
</feature>
<name>A0A1Y2BMP3_9FUNG</name>
<feature type="transmembrane region" description="Helical" evidence="1">
    <location>
        <begin position="148"/>
        <end position="169"/>
    </location>
</feature>
<feature type="transmembrane region" description="Helical" evidence="1">
    <location>
        <begin position="78"/>
        <end position="97"/>
    </location>
</feature>
<evidence type="ECO:0000313" key="2">
    <source>
        <dbReference type="EMBL" id="ORY36013.1"/>
    </source>
</evidence>
<dbReference type="OrthoDB" id="2100999at2759"/>